<evidence type="ECO:0000313" key="4">
    <source>
        <dbReference type="Proteomes" id="UP001302126"/>
    </source>
</evidence>
<dbReference type="InterPro" id="IPR011058">
    <property type="entry name" value="Cyanovirin-N"/>
</dbReference>
<dbReference type="SMART" id="SM01111">
    <property type="entry name" value="CVNH"/>
    <property type="match status" value="1"/>
</dbReference>
<dbReference type="SUPFAM" id="SSF51322">
    <property type="entry name" value="Cyanovirin-N"/>
    <property type="match status" value="1"/>
</dbReference>
<protein>
    <recommendedName>
        <fullName evidence="2">Cyanovirin-N domain-containing protein</fullName>
    </recommendedName>
</protein>
<sequence>MKFSVAFAIGLAALPGLASASFAATCKDWFWSDRHKFVATCKKADGTWRRTRQDMNLCLGRSGDVIVSENNGKAFESPTASGKQACIFSHLSGSVLTVGCNNGMVNLPINLAPSSIDLNTVLHNGNGFLQCHGHNGAPY</sequence>
<accession>A0AAN6WMN9</accession>
<feature type="chain" id="PRO_5043035056" description="Cyanovirin-N domain-containing protein" evidence="1">
    <location>
        <begin position="21"/>
        <end position="139"/>
    </location>
</feature>
<keyword evidence="1" id="KW-0732">Signal</keyword>
<evidence type="ECO:0000256" key="1">
    <source>
        <dbReference type="SAM" id="SignalP"/>
    </source>
</evidence>
<dbReference type="Proteomes" id="UP001302126">
    <property type="component" value="Unassembled WGS sequence"/>
</dbReference>
<dbReference type="EMBL" id="MU864475">
    <property type="protein sequence ID" value="KAK4184740.1"/>
    <property type="molecule type" value="Genomic_DNA"/>
</dbReference>
<dbReference type="InterPro" id="IPR036673">
    <property type="entry name" value="Cyanovirin-N_sf"/>
</dbReference>
<evidence type="ECO:0000313" key="3">
    <source>
        <dbReference type="EMBL" id="KAK4184740.1"/>
    </source>
</evidence>
<dbReference type="AlphaFoldDB" id="A0AAN6WMN9"/>
<reference evidence="3" key="1">
    <citation type="journal article" date="2023" name="Mol. Phylogenet. Evol.">
        <title>Genome-scale phylogeny and comparative genomics of the fungal order Sordariales.</title>
        <authorList>
            <person name="Hensen N."/>
            <person name="Bonometti L."/>
            <person name="Westerberg I."/>
            <person name="Brannstrom I.O."/>
            <person name="Guillou S."/>
            <person name="Cros-Aarteil S."/>
            <person name="Calhoun S."/>
            <person name="Haridas S."/>
            <person name="Kuo A."/>
            <person name="Mondo S."/>
            <person name="Pangilinan J."/>
            <person name="Riley R."/>
            <person name="LaButti K."/>
            <person name="Andreopoulos B."/>
            <person name="Lipzen A."/>
            <person name="Chen C."/>
            <person name="Yan M."/>
            <person name="Daum C."/>
            <person name="Ng V."/>
            <person name="Clum A."/>
            <person name="Steindorff A."/>
            <person name="Ohm R.A."/>
            <person name="Martin F."/>
            <person name="Silar P."/>
            <person name="Natvig D.O."/>
            <person name="Lalanne C."/>
            <person name="Gautier V."/>
            <person name="Ament-Velasquez S.L."/>
            <person name="Kruys A."/>
            <person name="Hutchinson M.I."/>
            <person name="Powell A.J."/>
            <person name="Barry K."/>
            <person name="Miller A.N."/>
            <person name="Grigoriev I.V."/>
            <person name="Debuchy R."/>
            <person name="Gladieux P."/>
            <person name="Hiltunen Thoren M."/>
            <person name="Johannesson H."/>
        </authorList>
    </citation>
    <scope>NUCLEOTIDE SEQUENCE</scope>
    <source>
        <strain evidence="3">PSN309</strain>
    </source>
</reference>
<evidence type="ECO:0000259" key="2">
    <source>
        <dbReference type="SMART" id="SM01111"/>
    </source>
</evidence>
<dbReference type="Pfam" id="PF08881">
    <property type="entry name" value="CVNH"/>
    <property type="match status" value="1"/>
</dbReference>
<dbReference type="Gene3D" id="2.30.60.10">
    <property type="entry name" value="Cyanovirin-N"/>
    <property type="match status" value="1"/>
</dbReference>
<keyword evidence="4" id="KW-1185">Reference proteome</keyword>
<feature type="signal peptide" evidence="1">
    <location>
        <begin position="1"/>
        <end position="20"/>
    </location>
</feature>
<gene>
    <name evidence="3" type="ORF">QBC35DRAFT_454937</name>
</gene>
<organism evidence="3 4">
    <name type="scientific">Podospora australis</name>
    <dbReference type="NCBI Taxonomy" id="1536484"/>
    <lineage>
        <taxon>Eukaryota</taxon>
        <taxon>Fungi</taxon>
        <taxon>Dikarya</taxon>
        <taxon>Ascomycota</taxon>
        <taxon>Pezizomycotina</taxon>
        <taxon>Sordariomycetes</taxon>
        <taxon>Sordariomycetidae</taxon>
        <taxon>Sordariales</taxon>
        <taxon>Podosporaceae</taxon>
        <taxon>Podospora</taxon>
    </lineage>
</organism>
<reference evidence="3" key="2">
    <citation type="submission" date="2023-05" db="EMBL/GenBank/DDBJ databases">
        <authorList>
            <consortium name="Lawrence Berkeley National Laboratory"/>
            <person name="Steindorff A."/>
            <person name="Hensen N."/>
            <person name="Bonometti L."/>
            <person name="Westerberg I."/>
            <person name="Brannstrom I.O."/>
            <person name="Guillou S."/>
            <person name="Cros-Aarteil S."/>
            <person name="Calhoun S."/>
            <person name="Haridas S."/>
            <person name="Kuo A."/>
            <person name="Mondo S."/>
            <person name="Pangilinan J."/>
            <person name="Riley R."/>
            <person name="Labutti K."/>
            <person name="Andreopoulos B."/>
            <person name="Lipzen A."/>
            <person name="Chen C."/>
            <person name="Yanf M."/>
            <person name="Daum C."/>
            <person name="Ng V."/>
            <person name="Clum A."/>
            <person name="Ohm R."/>
            <person name="Martin F."/>
            <person name="Silar P."/>
            <person name="Natvig D."/>
            <person name="Lalanne C."/>
            <person name="Gautier V."/>
            <person name="Ament-Velasquez S.L."/>
            <person name="Kruys A."/>
            <person name="Hutchinson M.I."/>
            <person name="Powell A.J."/>
            <person name="Barry K."/>
            <person name="Miller A.N."/>
            <person name="Grigoriev I.V."/>
            <person name="Debuchy R."/>
            <person name="Gladieux P."/>
            <person name="Thoren M.H."/>
            <person name="Johannesson H."/>
        </authorList>
    </citation>
    <scope>NUCLEOTIDE SEQUENCE</scope>
    <source>
        <strain evidence="3">PSN309</strain>
    </source>
</reference>
<proteinExistence type="predicted"/>
<comment type="caution">
    <text evidence="3">The sequence shown here is derived from an EMBL/GenBank/DDBJ whole genome shotgun (WGS) entry which is preliminary data.</text>
</comment>
<feature type="domain" description="Cyanovirin-N" evidence="2">
    <location>
        <begin position="21"/>
        <end position="131"/>
    </location>
</feature>
<name>A0AAN6WMN9_9PEZI</name>